<accession>A0AAE1FWG1</accession>
<dbReference type="Proteomes" id="UP001286313">
    <property type="component" value="Unassembled WGS sequence"/>
</dbReference>
<evidence type="ECO:0000313" key="2">
    <source>
        <dbReference type="Proteomes" id="UP001286313"/>
    </source>
</evidence>
<gene>
    <name evidence="1" type="ORF">Pcinc_016346</name>
</gene>
<dbReference type="EMBL" id="JAWQEG010001499">
    <property type="protein sequence ID" value="KAK3879063.1"/>
    <property type="molecule type" value="Genomic_DNA"/>
</dbReference>
<dbReference type="AlphaFoldDB" id="A0AAE1FWG1"/>
<reference evidence="1" key="1">
    <citation type="submission" date="2023-10" db="EMBL/GenBank/DDBJ databases">
        <title>Genome assemblies of two species of porcelain crab, Petrolisthes cinctipes and Petrolisthes manimaculis (Anomura: Porcellanidae).</title>
        <authorList>
            <person name="Angst P."/>
        </authorList>
    </citation>
    <scope>NUCLEOTIDE SEQUENCE</scope>
    <source>
        <strain evidence="1">PB745_01</strain>
        <tissue evidence="1">Gill</tissue>
    </source>
</reference>
<protein>
    <submittedName>
        <fullName evidence="1">Uncharacterized protein</fullName>
    </submittedName>
</protein>
<name>A0AAE1FWG1_PETCI</name>
<organism evidence="1 2">
    <name type="scientific">Petrolisthes cinctipes</name>
    <name type="common">Flat porcelain crab</name>
    <dbReference type="NCBI Taxonomy" id="88211"/>
    <lineage>
        <taxon>Eukaryota</taxon>
        <taxon>Metazoa</taxon>
        <taxon>Ecdysozoa</taxon>
        <taxon>Arthropoda</taxon>
        <taxon>Crustacea</taxon>
        <taxon>Multicrustacea</taxon>
        <taxon>Malacostraca</taxon>
        <taxon>Eumalacostraca</taxon>
        <taxon>Eucarida</taxon>
        <taxon>Decapoda</taxon>
        <taxon>Pleocyemata</taxon>
        <taxon>Anomura</taxon>
        <taxon>Galatheoidea</taxon>
        <taxon>Porcellanidae</taxon>
        <taxon>Petrolisthes</taxon>
    </lineage>
</organism>
<comment type="caution">
    <text evidence="1">The sequence shown here is derived from an EMBL/GenBank/DDBJ whole genome shotgun (WGS) entry which is preliminary data.</text>
</comment>
<proteinExistence type="predicted"/>
<keyword evidence="2" id="KW-1185">Reference proteome</keyword>
<evidence type="ECO:0000313" key="1">
    <source>
        <dbReference type="EMBL" id="KAK3879063.1"/>
    </source>
</evidence>
<sequence length="91" mass="9651">MTGGALDALKTDHTLTWASQCSFSVLWCPVSSLVSAATTTTTTTTVTLNLPVFLDEYGGTSEAAAAVVFVLRITVFLTNVFTDPDARAFSR</sequence>